<dbReference type="GO" id="GO:0046935">
    <property type="term" value="F:1-phosphatidylinositol-3-kinase regulator activity"/>
    <property type="evidence" value="ECO:0007669"/>
    <property type="project" value="TreeGrafter"/>
</dbReference>
<feature type="compositionally biased region" description="Basic and acidic residues" evidence="6">
    <location>
        <begin position="609"/>
        <end position="633"/>
    </location>
</feature>
<dbReference type="SUPFAM" id="SSF55550">
    <property type="entry name" value="SH2 domain"/>
    <property type="match status" value="1"/>
</dbReference>
<gene>
    <name evidence="9" type="ORF">ElyMa_003315200</name>
</gene>
<dbReference type="GO" id="GO:0035556">
    <property type="term" value="P:intracellular signal transduction"/>
    <property type="evidence" value="ECO:0007669"/>
    <property type="project" value="InterPro"/>
</dbReference>
<evidence type="ECO:0000313" key="9">
    <source>
        <dbReference type="EMBL" id="GFS20540.1"/>
    </source>
</evidence>
<evidence type="ECO:0000259" key="7">
    <source>
        <dbReference type="PROSITE" id="PS50001"/>
    </source>
</evidence>
<feature type="compositionally biased region" description="Polar residues" evidence="6">
    <location>
        <begin position="298"/>
        <end position="330"/>
    </location>
</feature>
<name>A0AAV4JFG5_9GAST</name>
<organism evidence="9 10">
    <name type="scientific">Elysia marginata</name>
    <dbReference type="NCBI Taxonomy" id="1093978"/>
    <lineage>
        <taxon>Eukaryota</taxon>
        <taxon>Metazoa</taxon>
        <taxon>Spiralia</taxon>
        <taxon>Lophotrochozoa</taxon>
        <taxon>Mollusca</taxon>
        <taxon>Gastropoda</taxon>
        <taxon>Heterobranchia</taxon>
        <taxon>Euthyneura</taxon>
        <taxon>Panpulmonata</taxon>
        <taxon>Sacoglossa</taxon>
        <taxon>Placobranchoidea</taxon>
        <taxon>Plakobranchidae</taxon>
        <taxon>Elysia</taxon>
    </lineage>
</organism>
<evidence type="ECO:0000256" key="2">
    <source>
        <dbReference type="ARBA" id="ARBA00022700"/>
    </source>
</evidence>
<evidence type="ECO:0000313" key="10">
    <source>
        <dbReference type="Proteomes" id="UP000762676"/>
    </source>
</evidence>
<feature type="compositionally biased region" description="Low complexity" evidence="6">
    <location>
        <begin position="559"/>
        <end position="571"/>
    </location>
</feature>
<dbReference type="PANTHER" id="PTHR10155">
    <property type="entry name" value="PHOSPHATIDYLINOSITOL 3-KINASE REGULATORY SUBUNIT"/>
    <property type="match status" value="1"/>
</dbReference>
<feature type="region of interest" description="Disordered" evidence="6">
    <location>
        <begin position="362"/>
        <end position="456"/>
    </location>
</feature>
<protein>
    <submittedName>
        <fullName evidence="9">Suppressor of cytokine signaling 7</fullName>
    </submittedName>
</protein>
<dbReference type="SMART" id="SM00969">
    <property type="entry name" value="SOCS_box"/>
    <property type="match status" value="1"/>
</dbReference>
<dbReference type="Proteomes" id="UP000762676">
    <property type="component" value="Unassembled WGS sequence"/>
</dbReference>
<evidence type="ECO:0000256" key="1">
    <source>
        <dbReference type="ARBA" id="ARBA00022604"/>
    </source>
</evidence>
<keyword evidence="10" id="KW-1185">Reference proteome</keyword>
<keyword evidence="2" id="KW-0734">Signal transduction inhibitor</keyword>
<dbReference type="SMART" id="SM00252">
    <property type="entry name" value="SH2"/>
    <property type="match status" value="1"/>
</dbReference>
<feature type="region of interest" description="Disordered" evidence="6">
    <location>
        <begin position="956"/>
        <end position="975"/>
    </location>
</feature>
<proteinExistence type="predicted"/>
<keyword evidence="1" id="KW-0341">Growth regulation</keyword>
<feature type="compositionally biased region" description="Basic residues" evidence="6">
    <location>
        <begin position="66"/>
        <end position="77"/>
    </location>
</feature>
<dbReference type="GO" id="GO:0005942">
    <property type="term" value="C:phosphatidylinositol 3-kinase complex"/>
    <property type="evidence" value="ECO:0007669"/>
    <property type="project" value="TreeGrafter"/>
</dbReference>
<feature type="region of interest" description="Disordered" evidence="6">
    <location>
        <begin position="174"/>
        <end position="344"/>
    </location>
</feature>
<evidence type="ECO:0000256" key="4">
    <source>
        <dbReference type="ARBA" id="ARBA00022999"/>
    </source>
</evidence>
<feature type="region of interest" description="Disordered" evidence="6">
    <location>
        <begin position="1026"/>
        <end position="1045"/>
    </location>
</feature>
<dbReference type="SMART" id="SM00253">
    <property type="entry name" value="SOCS"/>
    <property type="match status" value="1"/>
</dbReference>
<feature type="compositionally biased region" description="Polar residues" evidence="6">
    <location>
        <begin position="117"/>
        <end position="128"/>
    </location>
</feature>
<feature type="compositionally biased region" description="Basic residues" evidence="6">
    <location>
        <begin position="13"/>
        <end position="23"/>
    </location>
</feature>
<feature type="compositionally biased region" description="Basic and acidic residues" evidence="6">
    <location>
        <begin position="192"/>
        <end position="202"/>
    </location>
</feature>
<feature type="compositionally biased region" description="Low complexity" evidence="6">
    <location>
        <begin position="48"/>
        <end position="58"/>
    </location>
</feature>
<dbReference type="SUPFAM" id="SSF158235">
    <property type="entry name" value="SOCS box-like"/>
    <property type="match status" value="1"/>
</dbReference>
<feature type="compositionally biased region" description="Low complexity" evidence="6">
    <location>
        <begin position="203"/>
        <end position="215"/>
    </location>
</feature>
<feature type="compositionally biased region" description="Low complexity" evidence="6">
    <location>
        <begin position="408"/>
        <end position="432"/>
    </location>
</feature>
<reference evidence="9 10" key="1">
    <citation type="journal article" date="2021" name="Elife">
        <title>Chloroplast acquisition without the gene transfer in kleptoplastic sea slugs, Plakobranchus ocellatus.</title>
        <authorList>
            <person name="Maeda T."/>
            <person name="Takahashi S."/>
            <person name="Yoshida T."/>
            <person name="Shimamura S."/>
            <person name="Takaki Y."/>
            <person name="Nagai Y."/>
            <person name="Toyoda A."/>
            <person name="Suzuki Y."/>
            <person name="Arimoto A."/>
            <person name="Ishii H."/>
            <person name="Satoh N."/>
            <person name="Nishiyama T."/>
            <person name="Hasebe M."/>
            <person name="Maruyama T."/>
            <person name="Minagawa J."/>
            <person name="Obokata J."/>
            <person name="Shigenobu S."/>
        </authorList>
    </citation>
    <scope>NUCLEOTIDE SEQUENCE [LARGE SCALE GENOMIC DNA]</scope>
</reference>
<dbReference type="GO" id="GO:0009968">
    <property type="term" value="P:negative regulation of signal transduction"/>
    <property type="evidence" value="ECO:0007669"/>
    <property type="project" value="UniProtKB-KW"/>
</dbReference>
<feature type="domain" description="SH2" evidence="7">
    <location>
        <begin position="1882"/>
        <end position="1990"/>
    </location>
</feature>
<accession>A0AAV4JFG5</accession>
<evidence type="ECO:0000256" key="6">
    <source>
        <dbReference type="SAM" id="MobiDB-lite"/>
    </source>
</evidence>
<feature type="region of interest" description="Disordered" evidence="6">
    <location>
        <begin position="1460"/>
        <end position="1493"/>
    </location>
</feature>
<feature type="region of interest" description="Disordered" evidence="6">
    <location>
        <begin position="849"/>
        <end position="877"/>
    </location>
</feature>
<feature type="compositionally biased region" description="Basic and acidic residues" evidence="6">
    <location>
        <begin position="87"/>
        <end position="109"/>
    </location>
</feature>
<evidence type="ECO:0000256" key="5">
    <source>
        <dbReference type="PROSITE-ProRule" id="PRU00191"/>
    </source>
</evidence>
<feature type="compositionally biased region" description="Acidic residues" evidence="6">
    <location>
        <begin position="331"/>
        <end position="341"/>
    </location>
</feature>
<feature type="region of interest" description="Disordered" evidence="6">
    <location>
        <begin position="1186"/>
        <end position="1213"/>
    </location>
</feature>
<feature type="compositionally biased region" description="Low complexity" evidence="6">
    <location>
        <begin position="477"/>
        <end position="492"/>
    </location>
</feature>
<feature type="compositionally biased region" description="Basic and acidic residues" evidence="6">
    <location>
        <begin position="642"/>
        <end position="661"/>
    </location>
</feature>
<evidence type="ECO:0000259" key="8">
    <source>
        <dbReference type="PROSITE" id="PS50225"/>
    </source>
</evidence>
<dbReference type="InterPro" id="IPR001496">
    <property type="entry name" value="SOCS_box"/>
</dbReference>
<dbReference type="Gene3D" id="3.30.505.10">
    <property type="entry name" value="SH2 domain"/>
    <property type="match status" value="1"/>
</dbReference>
<comment type="caution">
    <text evidence="9">The sequence shown here is derived from an EMBL/GenBank/DDBJ whole genome shotgun (WGS) entry which is preliminary data.</text>
</comment>
<dbReference type="EMBL" id="BMAT01006829">
    <property type="protein sequence ID" value="GFS20540.1"/>
    <property type="molecule type" value="Genomic_DNA"/>
</dbReference>
<feature type="compositionally biased region" description="Low complexity" evidence="6">
    <location>
        <begin position="223"/>
        <end position="237"/>
    </location>
</feature>
<feature type="region of interest" description="Disordered" evidence="6">
    <location>
        <begin position="1055"/>
        <end position="1075"/>
    </location>
</feature>
<dbReference type="Pfam" id="PF07525">
    <property type="entry name" value="SOCS_box"/>
    <property type="match status" value="1"/>
</dbReference>
<dbReference type="Pfam" id="PF00017">
    <property type="entry name" value="SH2"/>
    <property type="match status" value="1"/>
</dbReference>
<feature type="region of interest" description="Disordered" evidence="6">
    <location>
        <begin position="471"/>
        <end position="493"/>
    </location>
</feature>
<keyword evidence="3" id="KW-0833">Ubl conjugation pathway</keyword>
<feature type="domain" description="SOCS box" evidence="8">
    <location>
        <begin position="1985"/>
        <end position="2035"/>
    </location>
</feature>
<feature type="compositionally biased region" description="Polar residues" evidence="6">
    <location>
        <begin position="849"/>
        <end position="860"/>
    </location>
</feature>
<dbReference type="PROSITE" id="PS50001">
    <property type="entry name" value="SH2"/>
    <property type="match status" value="1"/>
</dbReference>
<feature type="compositionally biased region" description="Polar residues" evidence="6">
    <location>
        <begin position="1460"/>
        <end position="1473"/>
    </location>
</feature>
<dbReference type="InterPro" id="IPR036036">
    <property type="entry name" value="SOCS_box-like_dom_sf"/>
</dbReference>
<dbReference type="InterPro" id="IPR000980">
    <property type="entry name" value="SH2"/>
</dbReference>
<feature type="compositionally biased region" description="Basic and acidic residues" evidence="6">
    <location>
        <begin position="1"/>
        <end position="11"/>
    </location>
</feature>
<evidence type="ECO:0000256" key="3">
    <source>
        <dbReference type="ARBA" id="ARBA00022786"/>
    </source>
</evidence>
<dbReference type="GO" id="GO:0046854">
    <property type="term" value="P:phosphatidylinositol phosphate biosynthetic process"/>
    <property type="evidence" value="ECO:0007669"/>
    <property type="project" value="TreeGrafter"/>
</dbReference>
<dbReference type="PROSITE" id="PS50225">
    <property type="entry name" value="SOCS"/>
    <property type="match status" value="1"/>
</dbReference>
<sequence length="2052" mass="229132">MADKGEEEGLKSKLGRKLSKRSSARSPETPKSKPAASKSATLPPNMDASAAMASQQQGSGSGLFSKLKRRLRLGSNKRKYDLITSPSKEKRERSRRKSDETQLTRNKESIEDDVDKTSISSKKPSSAKTPRKIKTDKEEVILIRKDKRVSVICKAEDGNAEVLFSNIENSEEDLSGAWGGLEEDPYATLSSVRDEVDKRDTGSSKLNSPSKSSLSSKDKGVTSPLQRSSISSPSKTPDSTEEYPYARIDSTKKKSRSPLQETPLRAQDFNQQVRARIRSQVEPDYETLEDVQHRKSELISNPTGSSSSHNLTTNSPSMGNGVKNTSQNSLDDLDPDYESLEEIQHKQRALSLHLPHQKDLVDTSESFDPYASLTRPKSDASGTVTRPYPSPISGSNLDQQTHSQEGKLSLTSKSSQHSLASASPVSLAPLAAGVDTSLPSDPSQEHPMAVEDQEAEEECLYDNPNIVLRKQQQQHNSSLLSTSSIGGSTSASPGRSLVLGDILTTSVHHHHHHHIKTPAEEELVEKLSSLLAPPLPLRNYMKEEVYQMASSGKNKVLEVNSNSKGVSSNVNARHSWSSQNSRHTMSEFLDAAGAAASASPRSQHRWKGRSTERDSRRHSTHSAREYTWSREEASPGAKSKGPRKESSRESLCSDKGSCHSRDGEKAFFTCGEITESGKKVFNRGEVDEDSKKVLNCGDIDKGSKEVFNDGEMDKDNKKVFNCGEIDKDSKEVFNCGEIEKGSEKLFFTCGEIEVSTNPASEVNNSSSETLTAKPLICEPEQSTTEHLSKPDLKSDESAEANFVNDADGESSLILEPHHEADLALVMEVDSTQPQIGLLGCDNQGNECRAMSSSSLSNQDMPVNKSMPENKDVREGSGMGSELAEVMSGNSERAENSQKSLDYTTTYASVIKQKQDNVFLDLQISSDSLQEASPPAECEKSPTVFCPLTTEKSVLETSAHPHTTEESVLETSAHPHTTEESVLETSAHPHTAEEIAPGSRSWVRESLRAEINLFRKKLTDCLEPYFSSSRNETDEDLEPTGIGEEFSQGMPLELDENRQQGSSSEPVVREKNIPPEAGIKVGEMELICKPSMLNFDENLSSPVESDLTNGVSQNVTPSENCGILAIPPTGLDCVKDVENNMEQFRSQGARPKVVPLNLPSSNALSGSLGGGIDSDRGYERNMQMSGRHNLLGKSEGTSSGTSDKEDDGELWNDTASISPSVLGVDLADFAEGREIFDLMQIGAGLRRGSERRMILELRNTLIEQQRCVQETVYADSDSDGEEACASGMKRRCKMPTTDGTEIHKTYLVKIQPGFHLVEMVRPVVYANPRLLENVISGAFKSEPSVDRDYLLCGVFKNARFFSYLPYDTKVLVEKKLKAYFDAKCEEIATGGYFKKKHRQRLQQRADELQVKIDKKLEGVKDCPTFPEVRMHLLKTLNMDTWEPEEAIDVAPAAASARNNFTSVESTSTSKMQPKSSKKASGLETQQKAKKSSTKRCIHSRARRLCSYFQFEDTVFLEEQREEALLNIDDSPQPCPSPGSSMNLVLEDFHKLCDRRLVCKRCENGEESDSEDELAVLDVYTRTVGPRFSRALHGELAYTTHLRPPRICCSNDTVGSSFTNVAAAQECQGATSHLTWQDWCSLDLHFRKLVPHSSPRLDFQFLLKTYAELKHFVLKGREKTSDYKGCYVKRFVVPNYQLHQFRNRRQGSSLTDVRCSRVEEYVFLKLLRDELAHFGHMTKVSAGARALFVEERDIGHSCVFLLRTILRIIHRMERRLRLVRVAEPADTRRPYQDFNTFEDHHEFHVSNFTRFRADSMLDSLRSWMTPDDFSPDPNILVSGRTVVAHTDSRSTLELAGMLGVAEPQPLHEGEDFMESMQQLQTKEWYWGPISYEEAALFLQDKEDGSFLVRDSSDHKYLLSLSFKSLGEIHHTRMEHAKGLFSFWSQPESHGKARICEFIDKSVQNSRDGRFLYFLRPSARGVPPLPIRLLNPVSRNFRVASLKHLSRFVIRQNVRKDHLCVLPLPEKVKRYLREKQYYVEISEDEWPFNGEDAKS</sequence>
<dbReference type="PANTHER" id="PTHR10155:SF5">
    <property type="entry name" value="SUPPRESSOR OF CYTOKINE SIGNALING 7"/>
    <property type="match status" value="1"/>
</dbReference>
<feature type="region of interest" description="Disordered" evidence="6">
    <location>
        <begin position="1"/>
        <end position="137"/>
    </location>
</feature>
<feature type="region of interest" description="Disordered" evidence="6">
    <location>
        <begin position="557"/>
        <end position="661"/>
    </location>
</feature>
<dbReference type="InterPro" id="IPR036860">
    <property type="entry name" value="SH2_dom_sf"/>
</dbReference>
<feature type="compositionally biased region" description="Polar residues" evidence="6">
    <location>
        <begin position="572"/>
        <end position="583"/>
    </location>
</feature>
<keyword evidence="4 5" id="KW-0727">SH2 domain</keyword>
<feature type="compositionally biased region" description="Polar residues" evidence="6">
    <location>
        <begin position="392"/>
        <end position="403"/>
    </location>
</feature>